<evidence type="ECO:0000313" key="2">
    <source>
        <dbReference type="EMBL" id="PZF99278.1"/>
    </source>
</evidence>
<accession>A0A2W2D6D1</accession>
<protein>
    <recommendedName>
        <fullName evidence="4">PEGA domain-containing protein</fullName>
    </recommendedName>
</protein>
<evidence type="ECO:0000313" key="3">
    <source>
        <dbReference type="Proteomes" id="UP000248627"/>
    </source>
</evidence>
<feature type="transmembrane region" description="Helical" evidence="1">
    <location>
        <begin position="104"/>
        <end position="125"/>
    </location>
</feature>
<organism evidence="2 3">
    <name type="scientific">Micromonospora endophytica</name>
    <dbReference type="NCBI Taxonomy" id="515350"/>
    <lineage>
        <taxon>Bacteria</taxon>
        <taxon>Bacillati</taxon>
        <taxon>Actinomycetota</taxon>
        <taxon>Actinomycetes</taxon>
        <taxon>Micromonosporales</taxon>
        <taxon>Micromonosporaceae</taxon>
        <taxon>Micromonospora</taxon>
    </lineage>
</organism>
<comment type="caution">
    <text evidence="2">The sequence shown here is derived from an EMBL/GenBank/DDBJ whole genome shotgun (WGS) entry which is preliminary data.</text>
</comment>
<keyword evidence="3" id="KW-1185">Reference proteome</keyword>
<keyword evidence="1" id="KW-1133">Transmembrane helix</keyword>
<gene>
    <name evidence="2" type="ORF">C1I93_06385</name>
</gene>
<sequence length="128" mass="13474">MLAISLAYPPSAFVYRATKPRLLVDGVDVGVARWGKHRVPVTVGRHRVQVWVPYVMPRKAGRAQMDISVSDGEVASIAYMAPAVTFARGSLGAPGQKSTGLPTVMVLNAIAIVVAVAALLVLLVANLA</sequence>
<dbReference type="AlphaFoldDB" id="A0A2W2D6D1"/>
<proteinExistence type="predicted"/>
<dbReference type="EMBL" id="POTX01000026">
    <property type="protein sequence ID" value="PZF99278.1"/>
    <property type="molecule type" value="Genomic_DNA"/>
</dbReference>
<name>A0A2W2D6D1_9ACTN</name>
<reference evidence="2 3" key="1">
    <citation type="submission" date="2018-01" db="EMBL/GenBank/DDBJ databases">
        <title>Draft genome sequence of Jishengella endophytica.</title>
        <authorList>
            <person name="Sahin N."/>
            <person name="Ay H."/>
            <person name="Saygin H."/>
        </authorList>
    </citation>
    <scope>NUCLEOTIDE SEQUENCE [LARGE SCALE GENOMIC DNA]</scope>
    <source>
        <strain evidence="2 3">DSM 45430</strain>
    </source>
</reference>
<keyword evidence="1" id="KW-0472">Membrane</keyword>
<keyword evidence="1" id="KW-0812">Transmembrane</keyword>
<evidence type="ECO:0008006" key="4">
    <source>
        <dbReference type="Google" id="ProtNLM"/>
    </source>
</evidence>
<dbReference type="Proteomes" id="UP000248627">
    <property type="component" value="Unassembled WGS sequence"/>
</dbReference>
<evidence type="ECO:0000256" key="1">
    <source>
        <dbReference type="SAM" id="Phobius"/>
    </source>
</evidence>